<dbReference type="InterPro" id="IPR014729">
    <property type="entry name" value="Rossmann-like_a/b/a_fold"/>
</dbReference>
<dbReference type="GO" id="GO:0005886">
    <property type="term" value="C:plasma membrane"/>
    <property type="evidence" value="ECO:0007669"/>
    <property type="project" value="TreeGrafter"/>
</dbReference>
<organism evidence="3">
    <name type="scientific">hydrothermal vent metagenome</name>
    <dbReference type="NCBI Taxonomy" id="652676"/>
    <lineage>
        <taxon>unclassified sequences</taxon>
        <taxon>metagenomes</taxon>
        <taxon>ecological metagenomes</taxon>
    </lineage>
</organism>
<dbReference type="CDD" id="cd06259">
    <property type="entry name" value="YdcF-like"/>
    <property type="match status" value="1"/>
</dbReference>
<dbReference type="PANTHER" id="PTHR30336:SF4">
    <property type="entry name" value="ENVELOPE BIOGENESIS FACTOR ELYC"/>
    <property type="match status" value="1"/>
</dbReference>
<evidence type="ECO:0000313" key="3">
    <source>
        <dbReference type="EMBL" id="SFV89801.1"/>
    </source>
</evidence>
<dbReference type="PANTHER" id="PTHR30336">
    <property type="entry name" value="INNER MEMBRANE PROTEIN, PROBABLE PERMEASE"/>
    <property type="match status" value="1"/>
</dbReference>
<evidence type="ECO:0000259" key="2">
    <source>
        <dbReference type="Pfam" id="PF02698"/>
    </source>
</evidence>
<feature type="domain" description="DUF218" evidence="2">
    <location>
        <begin position="83"/>
        <end position="244"/>
    </location>
</feature>
<keyword evidence="1" id="KW-1133">Transmembrane helix</keyword>
<accession>A0A1W1E7G8</accession>
<dbReference type="InterPro" id="IPR003848">
    <property type="entry name" value="DUF218"/>
</dbReference>
<dbReference type="GO" id="GO:0043164">
    <property type="term" value="P:Gram-negative-bacterium-type cell wall biogenesis"/>
    <property type="evidence" value="ECO:0007669"/>
    <property type="project" value="TreeGrafter"/>
</dbReference>
<dbReference type="GO" id="GO:0000270">
    <property type="term" value="P:peptidoglycan metabolic process"/>
    <property type="evidence" value="ECO:0007669"/>
    <property type="project" value="TreeGrafter"/>
</dbReference>
<gene>
    <name evidence="3" type="ORF">MNB_SV-4-984</name>
</gene>
<feature type="transmembrane region" description="Helical" evidence="1">
    <location>
        <begin position="42"/>
        <end position="65"/>
    </location>
</feature>
<proteinExistence type="predicted"/>
<sequence length="253" mass="28533">MSIGFWLKKFIAFWMMPLSIGMLLLAVAYWKLKQGKTLIARNFLLASLLWIALFSYDPFANLLLYPLEHRYKALLHPPQHIAYIYVLGGGHHSDANLPITSQIIPESVVRTNEGIRLYHALHGKAKLIVSGYHDMFEPNSHAAMAQQLALSLGIPKEDIILVPTAADTEDEAKAAKRIAKSQPVALVTSAYHMPRAAHWFKKTGVTFYPAPTYHLAATQHPHYLWFFNANALKKLTIAIHEYLGILWQKIKGA</sequence>
<protein>
    <submittedName>
        <fullName evidence="3">Membrane Protein Functionally coupled to the MukBEF Chromosome Partitioning Mechanism</fullName>
    </submittedName>
</protein>
<keyword evidence="1" id="KW-0812">Transmembrane</keyword>
<dbReference type="EMBL" id="FPIB01000003">
    <property type="protein sequence ID" value="SFV89801.1"/>
    <property type="molecule type" value="Genomic_DNA"/>
</dbReference>
<reference evidence="3" key="1">
    <citation type="submission" date="2016-10" db="EMBL/GenBank/DDBJ databases">
        <authorList>
            <person name="de Groot N.N."/>
        </authorList>
    </citation>
    <scope>NUCLEOTIDE SEQUENCE</scope>
</reference>
<evidence type="ECO:0000256" key="1">
    <source>
        <dbReference type="SAM" id="Phobius"/>
    </source>
</evidence>
<dbReference type="InterPro" id="IPR051599">
    <property type="entry name" value="Cell_Envelope_Assoc"/>
</dbReference>
<dbReference type="AlphaFoldDB" id="A0A1W1E7G8"/>
<name>A0A1W1E7G8_9ZZZZ</name>
<keyword evidence="1" id="KW-0472">Membrane</keyword>
<feature type="transmembrane region" description="Helical" evidence="1">
    <location>
        <begin position="12"/>
        <end position="30"/>
    </location>
</feature>
<dbReference type="Pfam" id="PF02698">
    <property type="entry name" value="DUF218"/>
    <property type="match status" value="1"/>
</dbReference>
<dbReference type="Gene3D" id="3.40.50.620">
    <property type="entry name" value="HUPs"/>
    <property type="match status" value="1"/>
</dbReference>